<keyword evidence="3" id="KW-1185">Reference proteome</keyword>
<dbReference type="HOGENOM" id="CLU_3264321_0_0_11"/>
<feature type="compositionally biased region" description="Low complexity" evidence="1">
    <location>
        <begin position="30"/>
        <end position="41"/>
    </location>
</feature>
<gene>
    <name evidence="2" type="ORF">HMPREF9004_0840</name>
</gene>
<reference evidence="2 3" key="1">
    <citation type="submission" date="2013-03" db="EMBL/GenBank/DDBJ databases">
        <title>Reference genome for the Human Microbiome Project.</title>
        <authorList>
            <person name="Aqrawi P."/>
            <person name="Ayvaz T."/>
            <person name="Bess C."/>
            <person name="Blankenburg K."/>
            <person name="Coyle M."/>
            <person name="Deng J."/>
            <person name="Forbes L."/>
            <person name="Fowler G."/>
            <person name="Francisco L."/>
            <person name="Fu Q."/>
            <person name="Gibbs R."/>
            <person name="Gross S."/>
            <person name="Gubbala S."/>
            <person name="Hale W."/>
            <person name="Hemphill L."/>
            <person name="Highlander S."/>
            <person name="Hirani K."/>
            <person name="Jackson L."/>
            <person name="Jakkamsetti A."/>
            <person name="Javaid M."/>
            <person name="Jayaseelan J.C."/>
            <person name="Jiang H."/>
            <person name="Joshi V."/>
            <person name="Korchina V."/>
            <person name="Kovar C."/>
            <person name="Lara F."/>
            <person name="Lee S."/>
            <person name="Liu Y."/>
            <person name="Mata R."/>
            <person name="Mathew T."/>
            <person name="Munidasa M."/>
            <person name="Muzny D."/>
            <person name="Nazareth L."/>
            <person name="Ngo R."/>
            <person name="Nguyen L."/>
            <person name="Nguyen N."/>
            <person name="Okwuonu G."/>
            <person name="Ongeri F."/>
            <person name="Palculict T."/>
            <person name="Patil S."/>
            <person name="Petrosino J."/>
            <person name="Pham C."/>
            <person name="Pham P."/>
            <person name="Pu L.-L."/>
            <person name="Qin X."/>
            <person name="Qu J."/>
            <person name="Reid J."/>
            <person name="Ross M."/>
            <person name="Ruth R."/>
            <person name="Saada N."/>
            <person name="San Lucas F."/>
            <person name="Santibanez J."/>
            <person name="Shang Y."/>
            <person name="Simmons D."/>
            <person name="Song X.-Z."/>
            <person name="Tang L.-Y."/>
            <person name="Thornton R."/>
            <person name="Warren J."/>
            <person name="Weissenberger G."/>
            <person name="Wilczek-Boney K."/>
            <person name="Worley K."/>
            <person name="Youmans B."/>
            <person name="Zhang J."/>
            <person name="Zhang L."/>
            <person name="Zhao Z."/>
            <person name="Zhou C."/>
            <person name="Zhu D."/>
            <person name="Zhu Y."/>
        </authorList>
    </citation>
    <scope>NUCLEOTIDE SEQUENCE [LARGE SCALE GENOMIC DNA]</scope>
    <source>
        <strain evidence="2 3">F0333</strain>
    </source>
</reference>
<proteinExistence type="predicted"/>
<feature type="region of interest" description="Disordered" evidence="1">
    <location>
        <begin position="1"/>
        <end position="41"/>
    </location>
</feature>
<dbReference type="Proteomes" id="UP000013015">
    <property type="component" value="Unassembled WGS sequence"/>
</dbReference>
<dbReference type="AlphaFoldDB" id="N6X3L6"/>
<name>N6X3L6_9ACTO</name>
<sequence length="41" mass="4330">MNCFESRPRPPALSSEPGLALVKGREAEESGAAARASKTQE</sequence>
<protein>
    <submittedName>
        <fullName evidence="2">Uncharacterized protein</fullName>
    </submittedName>
</protein>
<organism evidence="2 3">
    <name type="scientific">Schaalia cardiffensis F0333</name>
    <dbReference type="NCBI Taxonomy" id="888050"/>
    <lineage>
        <taxon>Bacteria</taxon>
        <taxon>Bacillati</taxon>
        <taxon>Actinomycetota</taxon>
        <taxon>Actinomycetes</taxon>
        <taxon>Actinomycetales</taxon>
        <taxon>Actinomycetaceae</taxon>
        <taxon>Schaalia</taxon>
    </lineage>
</organism>
<evidence type="ECO:0000313" key="3">
    <source>
        <dbReference type="Proteomes" id="UP000013015"/>
    </source>
</evidence>
<comment type="caution">
    <text evidence="2">The sequence shown here is derived from an EMBL/GenBank/DDBJ whole genome shotgun (WGS) entry which is preliminary data.</text>
</comment>
<evidence type="ECO:0000256" key="1">
    <source>
        <dbReference type="SAM" id="MobiDB-lite"/>
    </source>
</evidence>
<dbReference type="EMBL" id="AQHZ01000015">
    <property type="protein sequence ID" value="ENO18271.1"/>
    <property type="molecule type" value="Genomic_DNA"/>
</dbReference>
<evidence type="ECO:0000313" key="2">
    <source>
        <dbReference type="EMBL" id="ENO18271.1"/>
    </source>
</evidence>
<accession>N6X3L6</accession>